<dbReference type="InterPro" id="IPR020946">
    <property type="entry name" value="Flavin_mOase-like"/>
</dbReference>
<organism evidence="7 8">
    <name type="scientific">Adineta ricciae</name>
    <name type="common">Rotifer</name>
    <dbReference type="NCBI Taxonomy" id="249248"/>
    <lineage>
        <taxon>Eukaryota</taxon>
        <taxon>Metazoa</taxon>
        <taxon>Spiralia</taxon>
        <taxon>Gnathifera</taxon>
        <taxon>Rotifera</taxon>
        <taxon>Eurotatoria</taxon>
        <taxon>Bdelloidea</taxon>
        <taxon>Adinetida</taxon>
        <taxon>Adinetidae</taxon>
        <taxon>Adineta</taxon>
    </lineage>
</organism>
<dbReference type="PANTHER" id="PTHR42877:SF4">
    <property type="entry name" value="FAD_NAD(P)-BINDING DOMAIN-CONTAINING PROTEIN-RELATED"/>
    <property type="match status" value="1"/>
</dbReference>
<dbReference type="InterPro" id="IPR036188">
    <property type="entry name" value="FAD/NAD-bd_sf"/>
</dbReference>
<comment type="caution">
    <text evidence="7">The sequence shown here is derived from an EMBL/GenBank/DDBJ whole genome shotgun (WGS) entry which is preliminary data.</text>
</comment>
<dbReference type="Proteomes" id="UP000663828">
    <property type="component" value="Unassembled WGS sequence"/>
</dbReference>
<evidence type="ECO:0000256" key="2">
    <source>
        <dbReference type="ARBA" id="ARBA00022630"/>
    </source>
</evidence>
<evidence type="ECO:0000256" key="4">
    <source>
        <dbReference type="ARBA" id="ARBA00023002"/>
    </source>
</evidence>
<dbReference type="Pfam" id="PF00743">
    <property type="entry name" value="FMO-like"/>
    <property type="match status" value="1"/>
</dbReference>
<comment type="similarity">
    <text evidence="5">Belongs to the FMO family.</text>
</comment>
<dbReference type="EMBL" id="CAJNOR010006362">
    <property type="protein sequence ID" value="CAF1593238.1"/>
    <property type="molecule type" value="Genomic_DNA"/>
</dbReference>
<gene>
    <name evidence="7" type="ORF">XAT740_LOCUS46804</name>
</gene>
<keyword evidence="6" id="KW-0472">Membrane</keyword>
<evidence type="ECO:0000313" key="7">
    <source>
        <dbReference type="EMBL" id="CAF1593238.1"/>
    </source>
</evidence>
<evidence type="ECO:0000256" key="1">
    <source>
        <dbReference type="ARBA" id="ARBA00010139"/>
    </source>
</evidence>
<proteinExistence type="inferred from homology"/>
<keyword evidence="6" id="KW-1133">Transmembrane helix</keyword>
<comment type="cofactor">
    <cofactor evidence="5">
        <name>FAD</name>
        <dbReference type="ChEBI" id="CHEBI:57692"/>
    </cofactor>
</comment>
<comment type="similarity">
    <text evidence="1">Belongs to the FAD-binding monooxygenase family.</text>
</comment>
<evidence type="ECO:0000256" key="5">
    <source>
        <dbReference type="RuleBase" id="RU361177"/>
    </source>
</evidence>
<sequence>MENKSLNIFRALSSLLLTYLVTSVSVLLGFIGHFFYWFVFDLCGLDRQRTDRKLNVTSKSSSSPNEYYSLIIGSGFSGLGMAIKLKQLGTDNFTIIERHGHVGGTWYANKYPGCACDVPSNLYSFSFEPNPNWSYFFSRQPEIGEYLEHCAEKYDIGRHVQFHTTVTEMRWLDDRQLWEVTVRSNDKETKLYAKTVFAGYGPLSIAAFPNDIKGIDKFEGEMCHTAEWNKNIELKNKRVAVVGTGASAIQVVPEIHKAGVENLYVFQRTPAWVIPRADRKVSDFEKRLFARFPIIQKFIRALIYWIRESTALSFAYRLPTRFLYQIVVNSHLKRQIKDEVLRKKLTPTFDLGCKRVLITNDWYPTLQQPNVQLITNRIREVKPHSIVTHDGDEYPVDVIIWSTGFQVQNFPLPIYGVKGRSLAEQWSQTMQAYRGVTVPNFPNLFFLLGPNTGLGHNSVVVMIEAQIQYIAEALLYMNENKKQTLEVKQKVHDDFNRKLQSKLKNTVWQSGGCHSWYQDAKGNNTTIWPDFTWMYILLMKKFDSLNYVYE</sequence>
<keyword evidence="3 5" id="KW-0274">FAD</keyword>
<evidence type="ECO:0000313" key="8">
    <source>
        <dbReference type="Proteomes" id="UP000663828"/>
    </source>
</evidence>
<dbReference type="EC" id="1.-.-.-" evidence="5"/>
<reference evidence="7" key="1">
    <citation type="submission" date="2021-02" db="EMBL/GenBank/DDBJ databases">
        <authorList>
            <person name="Nowell W R."/>
        </authorList>
    </citation>
    <scope>NUCLEOTIDE SEQUENCE</scope>
</reference>
<dbReference type="AlphaFoldDB" id="A0A816AA11"/>
<dbReference type="GO" id="GO:0050661">
    <property type="term" value="F:NADP binding"/>
    <property type="evidence" value="ECO:0007669"/>
    <property type="project" value="InterPro"/>
</dbReference>
<keyword evidence="2 5" id="KW-0285">Flavoprotein</keyword>
<accession>A0A816AA11</accession>
<name>A0A816AA11_ADIRI</name>
<keyword evidence="5" id="KW-0503">Monooxygenase</keyword>
<dbReference type="GO" id="GO:0004499">
    <property type="term" value="F:N,N-dimethylaniline monooxygenase activity"/>
    <property type="evidence" value="ECO:0007669"/>
    <property type="project" value="InterPro"/>
</dbReference>
<dbReference type="GO" id="GO:0050660">
    <property type="term" value="F:flavin adenine dinucleotide binding"/>
    <property type="evidence" value="ECO:0007669"/>
    <property type="project" value="InterPro"/>
</dbReference>
<evidence type="ECO:0000256" key="6">
    <source>
        <dbReference type="SAM" id="Phobius"/>
    </source>
</evidence>
<keyword evidence="8" id="KW-1185">Reference proteome</keyword>
<dbReference type="SUPFAM" id="SSF51905">
    <property type="entry name" value="FAD/NAD(P)-binding domain"/>
    <property type="match status" value="1"/>
</dbReference>
<keyword evidence="4 5" id="KW-0560">Oxidoreductase</keyword>
<feature type="transmembrane region" description="Helical" evidence="6">
    <location>
        <begin position="12"/>
        <end position="39"/>
    </location>
</feature>
<dbReference type="Gene3D" id="3.50.50.60">
    <property type="entry name" value="FAD/NAD(P)-binding domain"/>
    <property type="match status" value="2"/>
</dbReference>
<keyword evidence="6" id="KW-0812">Transmembrane</keyword>
<dbReference type="InterPro" id="IPR051209">
    <property type="entry name" value="FAD-bind_Monooxygenase_sf"/>
</dbReference>
<protein>
    <recommendedName>
        <fullName evidence="5">Flavin-containing monooxygenase</fullName>
        <ecNumber evidence="5">1.-.-.-</ecNumber>
    </recommendedName>
</protein>
<evidence type="ECO:0000256" key="3">
    <source>
        <dbReference type="ARBA" id="ARBA00022827"/>
    </source>
</evidence>
<dbReference type="PANTHER" id="PTHR42877">
    <property type="entry name" value="L-ORNITHINE N(5)-MONOOXYGENASE-RELATED"/>
    <property type="match status" value="1"/>
</dbReference>